<dbReference type="GO" id="GO:0019670">
    <property type="term" value="P:anaerobic L-glutamate catabolic process"/>
    <property type="evidence" value="ECO:0007669"/>
    <property type="project" value="InterPro"/>
</dbReference>
<keyword evidence="3" id="KW-0170">Cobalt</keyword>
<dbReference type="InterPro" id="IPR006396">
    <property type="entry name" value="Glu_mut_E"/>
</dbReference>
<dbReference type="Pfam" id="PF06368">
    <property type="entry name" value="Met_asp_mut_E"/>
    <property type="match status" value="1"/>
</dbReference>
<dbReference type="Gene3D" id="3.20.20.240">
    <property type="entry name" value="Methylmalonyl-CoA mutase"/>
    <property type="match status" value="1"/>
</dbReference>
<evidence type="ECO:0000256" key="1">
    <source>
        <dbReference type="ARBA" id="ARBA00022628"/>
    </source>
</evidence>
<keyword evidence="1" id="KW-0846">Cobalamin</keyword>
<accession>A0A6G9XQZ2</accession>
<dbReference type="EMBL" id="CP046171">
    <property type="protein sequence ID" value="QIS03338.1"/>
    <property type="molecule type" value="Genomic_DNA"/>
</dbReference>
<dbReference type="GO" id="GO:0031419">
    <property type="term" value="F:cobalamin binding"/>
    <property type="evidence" value="ECO:0007669"/>
    <property type="project" value="UniProtKB-KW"/>
</dbReference>
<dbReference type="Proteomes" id="UP000501705">
    <property type="component" value="Chromosome"/>
</dbReference>
<evidence type="ECO:0000313" key="5">
    <source>
        <dbReference type="Proteomes" id="UP000501705"/>
    </source>
</evidence>
<evidence type="ECO:0000313" key="4">
    <source>
        <dbReference type="EMBL" id="QIS03338.1"/>
    </source>
</evidence>
<name>A0A6G9XQZ2_NOCBR</name>
<dbReference type="PIRSF" id="PIRSF001495">
    <property type="entry name" value="Met_asp_mut_epsi"/>
    <property type="match status" value="1"/>
</dbReference>
<evidence type="ECO:0000256" key="2">
    <source>
        <dbReference type="ARBA" id="ARBA00023235"/>
    </source>
</evidence>
<proteinExistence type="predicted"/>
<protein>
    <submittedName>
        <fullName evidence="4">Methylaspartate mutase</fullName>
    </submittedName>
</protein>
<gene>
    <name evidence="4" type="ORF">F5X71_14320</name>
</gene>
<reference evidence="4 5" key="1">
    <citation type="journal article" date="2019" name="ACS Chem. Biol.">
        <title>Identification and Mobilization of a Cryptic Antibiotic Biosynthesis Gene Locus from a Human-Pathogenic Nocardia Isolate.</title>
        <authorList>
            <person name="Herisse M."/>
            <person name="Ishida K."/>
            <person name="Porter J.L."/>
            <person name="Howden B."/>
            <person name="Hertweck C."/>
            <person name="Stinear T.P."/>
            <person name="Pidot S.J."/>
        </authorList>
    </citation>
    <scope>NUCLEOTIDE SEQUENCE [LARGE SCALE GENOMIC DNA]</scope>
    <source>
        <strain evidence="4 5">AUSMDU00024985</strain>
    </source>
</reference>
<evidence type="ECO:0000256" key="3">
    <source>
        <dbReference type="ARBA" id="ARBA00023285"/>
    </source>
</evidence>
<dbReference type="AlphaFoldDB" id="A0A6G9XQZ2"/>
<dbReference type="GO" id="GO:0050097">
    <property type="term" value="F:methylaspartate mutase activity"/>
    <property type="evidence" value="ECO:0007669"/>
    <property type="project" value="InterPro"/>
</dbReference>
<dbReference type="SUPFAM" id="SSF51703">
    <property type="entry name" value="Cobalamin (vitamin B12)-dependent enzymes"/>
    <property type="match status" value="1"/>
</dbReference>
<sequence>MAGYFDRFIAERAAAGQLVVQPRMGFGSLSAMRSGLARVAYLDFPVIGTLTLDSYTRVGDYRTPLERLAAGEELNGYPLVSHPVTETRKLLAGLYGPNFPVQVRHGTALPLRVFERLVEVGLDATEGGPVSYCLPYSRLPLRDAVDAWAESTRFLAGATEFGHIESFGGCLLGQLCPPSLLVAMGVLEGCFFRQHGLRYMSFSYAQGTLAEQDRGALRALRTLAAEYLGDVTWHVVFYTYMGLFPRTPDGAARLIRDSARLAIATGCERMIVKTVSEAWQIPSVPENIAALRMAAEEAAGPLDPATAAADEYYAEVLAEARLLIDAVLDLHSDVGEALLMAFATGLLDVPFCLHDDNRGATTTVLDEQGALRWGKLGRLPLPASAGRDDLARLGSDALYGMLDHVANSYDSRLIP</sequence>
<dbReference type="RefSeq" id="WP_167462407.1">
    <property type="nucleotide sequence ID" value="NZ_CP046171.1"/>
</dbReference>
<organism evidence="4 5">
    <name type="scientific">Nocardia brasiliensis</name>
    <dbReference type="NCBI Taxonomy" id="37326"/>
    <lineage>
        <taxon>Bacteria</taxon>
        <taxon>Bacillati</taxon>
        <taxon>Actinomycetota</taxon>
        <taxon>Actinomycetes</taxon>
        <taxon>Mycobacteriales</taxon>
        <taxon>Nocardiaceae</taxon>
        <taxon>Nocardia</taxon>
    </lineage>
</organism>
<dbReference type="InterPro" id="IPR016176">
    <property type="entry name" value="Cbl-dep_enz_cat"/>
</dbReference>
<keyword evidence="2" id="KW-0413">Isomerase</keyword>